<dbReference type="AlphaFoldDB" id="A0AAD6SS03"/>
<evidence type="ECO:0000313" key="1">
    <source>
        <dbReference type="EMBL" id="KAJ7032989.1"/>
    </source>
</evidence>
<gene>
    <name evidence="1" type="ORF">C8F04DRAFT_1184469</name>
</gene>
<proteinExistence type="predicted"/>
<comment type="caution">
    <text evidence="1">The sequence shown here is derived from an EMBL/GenBank/DDBJ whole genome shotgun (WGS) entry which is preliminary data.</text>
</comment>
<sequence>MNMEIQCMQQTSKASASHILAHIEEGTRFDFGLKASGRSITSTSVESNRKKGPGSPVRCIGASLGSSVPNFVSKVDQDEVDGYSFKPVSRSVKGTLGKMEWNETYLEELEDLAILKARYFRTFSYREISCIIFSVWLQMLQAEMLLPLVYYIHFELKLFGVLIPNLVRHTVQVKESCRCCRVNLGKGVDLRVKAWIMSSWNLRQLGKQRKEETSDFEVRGKFEDGGRKKGSNDLRSFGVHKYDLYHGNNFRVHRPSAGSIGVQRFEVKFDVVWGQWDVEWQICTARGLNQARLNEGRHMNQVGFVELKPIRVTQELKFKPFERGSVQEWIPNQRRD</sequence>
<reference evidence="1" key="1">
    <citation type="submission" date="2023-03" db="EMBL/GenBank/DDBJ databases">
        <title>Massive genome expansion in bonnet fungi (Mycena s.s.) driven by repeated elements and novel gene families across ecological guilds.</title>
        <authorList>
            <consortium name="Lawrence Berkeley National Laboratory"/>
            <person name="Harder C.B."/>
            <person name="Miyauchi S."/>
            <person name="Viragh M."/>
            <person name="Kuo A."/>
            <person name="Thoen E."/>
            <person name="Andreopoulos B."/>
            <person name="Lu D."/>
            <person name="Skrede I."/>
            <person name="Drula E."/>
            <person name="Henrissat B."/>
            <person name="Morin E."/>
            <person name="Kohler A."/>
            <person name="Barry K."/>
            <person name="LaButti K."/>
            <person name="Morin E."/>
            <person name="Salamov A."/>
            <person name="Lipzen A."/>
            <person name="Mereny Z."/>
            <person name="Hegedus B."/>
            <person name="Baldrian P."/>
            <person name="Stursova M."/>
            <person name="Weitz H."/>
            <person name="Taylor A."/>
            <person name="Grigoriev I.V."/>
            <person name="Nagy L.G."/>
            <person name="Martin F."/>
            <person name="Kauserud H."/>
        </authorList>
    </citation>
    <scope>NUCLEOTIDE SEQUENCE</scope>
    <source>
        <strain evidence="1">CBHHK200</strain>
    </source>
</reference>
<dbReference type="Proteomes" id="UP001218188">
    <property type="component" value="Unassembled WGS sequence"/>
</dbReference>
<name>A0AAD6SS03_9AGAR</name>
<dbReference type="EMBL" id="JARJCM010000068">
    <property type="protein sequence ID" value="KAJ7032989.1"/>
    <property type="molecule type" value="Genomic_DNA"/>
</dbReference>
<organism evidence="1 2">
    <name type="scientific">Mycena alexandri</name>
    <dbReference type="NCBI Taxonomy" id="1745969"/>
    <lineage>
        <taxon>Eukaryota</taxon>
        <taxon>Fungi</taxon>
        <taxon>Dikarya</taxon>
        <taxon>Basidiomycota</taxon>
        <taxon>Agaricomycotina</taxon>
        <taxon>Agaricomycetes</taxon>
        <taxon>Agaricomycetidae</taxon>
        <taxon>Agaricales</taxon>
        <taxon>Marasmiineae</taxon>
        <taxon>Mycenaceae</taxon>
        <taxon>Mycena</taxon>
    </lineage>
</organism>
<keyword evidence="2" id="KW-1185">Reference proteome</keyword>
<protein>
    <submittedName>
        <fullName evidence="1">Uncharacterized protein</fullName>
    </submittedName>
</protein>
<accession>A0AAD6SS03</accession>
<evidence type="ECO:0000313" key="2">
    <source>
        <dbReference type="Proteomes" id="UP001218188"/>
    </source>
</evidence>